<dbReference type="InterPro" id="IPR041577">
    <property type="entry name" value="RT_RNaseH_2"/>
</dbReference>
<proteinExistence type="predicted"/>
<keyword evidence="5" id="KW-1185">Reference proteome</keyword>
<dbReference type="CDD" id="cd09274">
    <property type="entry name" value="RNase_HI_RT_Ty3"/>
    <property type="match status" value="1"/>
</dbReference>
<name>A0A388KRA0_CHABU</name>
<feature type="compositionally biased region" description="Polar residues" evidence="2">
    <location>
        <begin position="23"/>
        <end position="37"/>
    </location>
</feature>
<dbReference type="GO" id="GO:0003824">
    <property type="term" value="F:catalytic activity"/>
    <property type="evidence" value="ECO:0007669"/>
    <property type="project" value="UniProtKB-KW"/>
</dbReference>
<dbReference type="InterPro" id="IPR043128">
    <property type="entry name" value="Rev_trsase/Diguanyl_cyclase"/>
</dbReference>
<organism evidence="4 5">
    <name type="scientific">Chara braunii</name>
    <name type="common">Braun's stonewort</name>
    <dbReference type="NCBI Taxonomy" id="69332"/>
    <lineage>
        <taxon>Eukaryota</taxon>
        <taxon>Viridiplantae</taxon>
        <taxon>Streptophyta</taxon>
        <taxon>Charophyceae</taxon>
        <taxon>Charales</taxon>
        <taxon>Characeae</taxon>
        <taxon>Chara</taxon>
    </lineage>
</organism>
<dbReference type="PROSITE" id="PS50878">
    <property type="entry name" value="RT_POL"/>
    <property type="match status" value="1"/>
</dbReference>
<keyword evidence="1" id="KW-0511">Multifunctional enzyme</keyword>
<dbReference type="PANTHER" id="PTHR37984">
    <property type="entry name" value="PROTEIN CBG26694"/>
    <property type="match status" value="1"/>
</dbReference>
<evidence type="ECO:0000256" key="2">
    <source>
        <dbReference type="SAM" id="MobiDB-lite"/>
    </source>
</evidence>
<dbReference type="Gene3D" id="3.10.20.370">
    <property type="match status" value="1"/>
</dbReference>
<gene>
    <name evidence="4" type="ORF">CBR_g12122</name>
</gene>
<dbReference type="Gramene" id="GBG72552">
    <property type="protein sequence ID" value="GBG72552"/>
    <property type="gene ID" value="CBR_g12122"/>
</dbReference>
<feature type="domain" description="Reverse transcriptase" evidence="3">
    <location>
        <begin position="120"/>
        <end position="299"/>
    </location>
</feature>
<evidence type="ECO:0000259" key="3">
    <source>
        <dbReference type="PROSITE" id="PS50878"/>
    </source>
</evidence>
<accession>A0A388KRA0</accession>
<dbReference type="InterPro" id="IPR000477">
    <property type="entry name" value="RT_dom"/>
</dbReference>
<dbReference type="Pfam" id="PF17919">
    <property type="entry name" value="RT_RNaseH_2"/>
    <property type="match status" value="1"/>
</dbReference>
<dbReference type="FunFam" id="3.30.70.270:FF:000020">
    <property type="entry name" value="Transposon Tf2-6 polyprotein-like Protein"/>
    <property type="match status" value="1"/>
</dbReference>
<dbReference type="Proteomes" id="UP000265515">
    <property type="component" value="Unassembled WGS sequence"/>
</dbReference>
<feature type="region of interest" description="Disordered" evidence="2">
    <location>
        <begin position="13"/>
        <end position="37"/>
    </location>
</feature>
<evidence type="ECO:0000256" key="1">
    <source>
        <dbReference type="ARBA" id="ARBA00023268"/>
    </source>
</evidence>
<dbReference type="InterPro" id="IPR043502">
    <property type="entry name" value="DNA/RNA_pol_sf"/>
</dbReference>
<dbReference type="SUPFAM" id="SSF56672">
    <property type="entry name" value="DNA/RNA polymerases"/>
    <property type="match status" value="1"/>
</dbReference>
<reference evidence="4 5" key="1">
    <citation type="journal article" date="2018" name="Cell">
        <title>The Chara Genome: Secondary Complexity and Implications for Plant Terrestrialization.</title>
        <authorList>
            <person name="Nishiyama T."/>
            <person name="Sakayama H."/>
            <person name="Vries J.D."/>
            <person name="Buschmann H."/>
            <person name="Saint-Marcoux D."/>
            <person name="Ullrich K.K."/>
            <person name="Haas F.B."/>
            <person name="Vanderstraeten L."/>
            <person name="Becker D."/>
            <person name="Lang D."/>
            <person name="Vosolsobe S."/>
            <person name="Rombauts S."/>
            <person name="Wilhelmsson P.K.I."/>
            <person name="Janitza P."/>
            <person name="Kern R."/>
            <person name="Heyl A."/>
            <person name="Rumpler F."/>
            <person name="Villalobos L.I.A.C."/>
            <person name="Clay J.M."/>
            <person name="Skokan R."/>
            <person name="Toyoda A."/>
            <person name="Suzuki Y."/>
            <person name="Kagoshima H."/>
            <person name="Schijlen E."/>
            <person name="Tajeshwar N."/>
            <person name="Catarino B."/>
            <person name="Hetherington A.J."/>
            <person name="Saltykova A."/>
            <person name="Bonnot C."/>
            <person name="Breuninger H."/>
            <person name="Symeonidi A."/>
            <person name="Radhakrishnan G.V."/>
            <person name="Van Nieuwerburgh F."/>
            <person name="Deforce D."/>
            <person name="Chang C."/>
            <person name="Karol K.G."/>
            <person name="Hedrich R."/>
            <person name="Ulvskov P."/>
            <person name="Glockner G."/>
            <person name="Delwiche C.F."/>
            <person name="Petrasek J."/>
            <person name="Van de Peer Y."/>
            <person name="Friml J."/>
            <person name="Beilby M."/>
            <person name="Dolan L."/>
            <person name="Kohara Y."/>
            <person name="Sugano S."/>
            <person name="Fujiyama A."/>
            <person name="Delaux P.-M."/>
            <person name="Quint M."/>
            <person name="TheiBen G."/>
            <person name="Hagemann M."/>
            <person name="Harholt J."/>
            <person name="Dunand C."/>
            <person name="Zachgo S."/>
            <person name="Langdale J."/>
            <person name="Maumus F."/>
            <person name="Straeten D.V.D."/>
            <person name="Gould S.B."/>
            <person name="Rensing S.A."/>
        </authorList>
    </citation>
    <scope>NUCLEOTIDE SEQUENCE [LARGE SCALE GENOMIC DNA]</scope>
    <source>
        <strain evidence="4 5">S276</strain>
    </source>
</reference>
<sequence>MFVDNDGTTIKLDDDFQMGVGSESGSTEASGVEQSLPQSKKEGMYLVYVSVEGEPVKIPPEIEGVVAKYPDLFEEPKGVVEREVVQAIEIIPGSSIPKGRIYRMSPVELDELPRQLKDLTDNGWIRPSVSPYGSPVLFVPKKGGTLRMCIDYRGLNAITLKNAEPLPRIDDLLDRVQQCRYNIKIDLKSGYHQIAIRPDDQHKTAFQTRYGLYEFVVIPFNVCNAPGTSQHAMNRIFHDYLDKFVIVYLNDILIFSRTVEEHVAHLYKVLSLLRQYRFKINREKCEFGRTRILYPGHEISAEGLKPDDAKVASICDWLRPQSVTKVRSFLGMIGYYRNFVNYSIASAPLSDLTCLDTPWEWTDRCEAAFKHPKHSLPHHEVLKLLDPDKPFVVTTYANQYGIGTVLAQQEGKKKLKPVEYMSKKMPSQKLAKSTYEKELHAIYKALTHWRHYLLGRFFYAGNDHQTLRWMRTQPELFDASKRWIEVIEQYDFEPQYIKGEYNKVADALSCRLDFLGGLITKFGLADKVTQSLVKAYRTDPFMAKIIRRLEAKDKVTSDEFALVNGLLFLEKAWNKRLCVSNRESLRRLFLCECHDATRPFGYKKTAANLLPQFWWPTMMKDAKL</sequence>
<dbReference type="Pfam" id="PF17921">
    <property type="entry name" value="Integrase_H2C2"/>
    <property type="match status" value="1"/>
</dbReference>
<protein>
    <recommendedName>
        <fullName evidence="3">Reverse transcriptase domain-containing protein</fullName>
    </recommendedName>
</protein>
<dbReference type="InterPro" id="IPR041588">
    <property type="entry name" value="Integrase_H2C2"/>
</dbReference>
<dbReference type="InterPro" id="IPR050951">
    <property type="entry name" value="Retrovirus_Pol_polyprotein"/>
</dbReference>
<dbReference type="Gene3D" id="3.30.70.270">
    <property type="match status" value="2"/>
</dbReference>
<dbReference type="CDD" id="cd01647">
    <property type="entry name" value="RT_LTR"/>
    <property type="match status" value="1"/>
</dbReference>
<dbReference type="Gene3D" id="3.10.10.10">
    <property type="entry name" value="HIV Type 1 Reverse Transcriptase, subunit A, domain 1"/>
    <property type="match status" value="1"/>
</dbReference>
<dbReference type="Gene3D" id="1.10.340.70">
    <property type="match status" value="1"/>
</dbReference>
<comment type="caution">
    <text evidence="4">The sequence shown here is derived from an EMBL/GenBank/DDBJ whole genome shotgun (WGS) entry which is preliminary data.</text>
</comment>
<evidence type="ECO:0000313" key="4">
    <source>
        <dbReference type="EMBL" id="GBG72552.1"/>
    </source>
</evidence>
<dbReference type="Pfam" id="PF00078">
    <property type="entry name" value="RVT_1"/>
    <property type="match status" value="1"/>
</dbReference>
<dbReference type="AlphaFoldDB" id="A0A388KRA0"/>
<evidence type="ECO:0000313" key="5">
    <source>
        <dbReference type="Proteomes" id="UP000265515"/>
    </source>
</evidence>
<dbReference type="EMBL" id="BFEA01000167">
    <property type="protein sequence ID" value="GBG72552.1"/>
    <property type="molecule type" value="Genomic_DNA"/>
</dbReference>
<dbReference type="OrthoDB" id="420169at2759"/>
<dbReference type="PANTHER" id="PTHR37984:SF5">
    <property type="entry name" value="PROTEIN NYNRIN-LIKE"/>
    <property type="match status" value="1"/>
</dbReference>